<feature type="compositionally biased region" description="Low complexity" evidence="1">
    <location>
        <begin position="630"/>
        <end position="644"/>
    </location>
</feature>
<feature type="region of interest" description="Disordered" evidence="1">
    <location>
        <begin position="498"/>
        <end position="541"/>
    </location>
</feature>
<feature type="compositionally biased region" description="Basic and acidic residues" evidence="1">
    <location>
        <begin position="520"/>
        <end position="541"/>
    </location>
</feature>
<sequence>MNDPLLPSASATNGRDEFPPPPTSSSSRNLMQDETMVARTSMTSSSSSSAPALEQSAGLSSSPDDELQNNNSIKTLRHSNRSLTTGSYSFDNVVNASTSAADDDQVQRVHLNVNNTYDDSFFEPADEEVVFISSSSSTTTEELEELSNELEDEEEYIVQDGHQDLQDEHSQDNDGFDDDDDGEDHDELNVAFHHDDEDHDRLLDAKEPPQQQSEDNNGDDDELESYNQALQADNASKEMRMEDHSETENEEDANQMIETIQNTLNQQQQHQQTGTRDSAVFTTEDDYEEREEPPRSVASSQQEEEDDNSQASPMEHDDDDDRLEYPNVSYQQTVGQLVLADHGLLFFQWEETKLSIPWDQIAKRQVSPPNFHIPMLRVKTTDDENYMFRLPDAQMAETLREDLKLFPNYNRRRSSSVAQSQQSQQQQREAPQPLHYDYYDDDDDETEESSSEIPTTTHTAPAGPSVHSFYHDAEDISSLHPPDETVPLQTGRRRADVYGNSFHSDDHSDEDTFEDDNDVETARKSARRELEREHSKRLDQQQRDDRPFWGGIFFACCWSAVIFLAVGVVGGYFWGKSQGGESDISMTNAPVVSPVPILAPVTLPPSPAPVVVVEQPIKLPWEPDVVEVPVTPSPSSTVSTLAPTKRGLPPKETSQPTAVPTTLLTPTTDAAPTTLVPTKRGLPPRETNQPTSFPTAESAPVSLAPTKRGLPPRETDPPTVGPTTAADNFTPTISNSEESTPEPTTTTSDAGASTTPGPTAAETGQPSVNNNDAEGTMQPTLTSENTQMPQPTAGTPEPSGTETLAPTLATNDTLVPTAALDVGTPTVANDQTLQPSVAASTNSPTTSDTTAATTELPTASSPVLDTLRGASSDGGAAMDTPGTPQNLASQWLLNEDTLAAGLPQAKQLQRYGLATLFYSTGGDAAWDAPQQRQATSSTNSWLNVDSDDCTWSYIVCDSNLEIVALEFLPPAPTLVGSIPPEIGLLTSLTQFVIGTGDAEQSATARRAVQLHKAQMESRVGVVLKQSNGAESVNAGMLSGPVPSEIGNLKLLESFQVANQAISSTLPNQVGDMSSLVTLDLSNNQISGTIPVTTGTLGQLKELRLGYNMLEGGLESGLFNEPGGLLTSLTGLFLNNNMIVGTLTTYLGLLTNIETGLQLQANALEGTLPTELAQLTEIKVFRVDSNKLSGQIPSDLRAWSQIEEFQVQDNLFSGDMPREICRAFSVIGTNAYANCDELSCTCCKFCCSNGECAES</sequence>
<feature type="compositionally biased region" description="Low complexity" evidence="1">
    <location>
        <begin position="730"/>
        <end position="766"/>
    </location>
</feature>
<feature type="region of interest" description="Disordered" evidence="1">
    <location>
        <begin position="630"/>
        <end position="805"/>
    </location>
</feature>
<feature type="compositionally biased region" description="Low complexity" evidence="1">
    <location>
        <begin position="838"/>
        <end position="862"/>
    </location>
</feature>
<feature type="compositionally biased region" description="Low complexity" evidence="1">
    <location>
        <begin position="40"/>
        <end position="49"/>
    </location>
</feature>
<feature type="region of interest" description="Disordered" evidence="1">
    <location>
        <begin position="1"/>
        <end position="87"/>
    </location>
</feature>
<dbReference type="InterPro" id="IPR001611">
    <property type="entry name" value="Leu-rich_rpt"/>
</dbReference>
<comment type="caution">
    <text evidence="2">The sequence shown here is derived from an EMBL/GenBank/DDBJ whole genome shotgun (WGS) entry which is preliminary data.</text>
</comment>
<feature type="region of interest" description="Disordered" evidence="1">
    <location>
        <begin position="412"/>
        <end position="468"/>
    </location>
</feature>
<dbReference type="Pfam" id="PF00560">
    <property type="entry name" value="LRR_1"/>
    <property type="match status" value="1"/>
</dbReference>
<keyword evidence="3" id="KW-1185">Reference proteome</keyword>
<feature type="compositionally biased region" description="Acidic residues" evidence="1">
    <location>
        <begin position="439"/>
        <end position="450"/>
    </location>
</feature>
<feature type="compositionally biased region" description="Basic and acidic residues" evidence="1">
    <location>
        <begin position="161"/>
        <end position="172"/>
    </location>
</feature>
<feature type="compositionally biased region" description="Low complexity" evidence="1">
    <location>
        <begin position="261"/>
        <end position="273"/>
    </location>
</feature>
<feature type="compositionally biased region" description="Acidic residues" evidence="1">
    <location>
        <begin position="141"/>
        <end position="157"/>
    </location>
</feature>
<feature type="region of interest" description="Disordered" evidence="1">
    <location>
        <begin position="132"/>
        <end position="323"/>
    </location>
</feature>
<feature type="compositionally biased region" description="Polar residues" evidence="1">
    <location>
        <begin position="767"/>
        <end position="805"/>
    </location>
</feature>
<dbReference type="EMBL" id="CAICTM010000700">
    <property type="protein sequence ID" value="CAB9515234.1"/>
    <property type="molecule type" value="Genomic_DNA"/>
</dbReference>
<feature type="compositionally biased region" description="Low complexity" evidence="1">
    <location>
        <begin position="415"/>
        <end position="428"/>
    </location>
</feature>
<feature type="compositionally biased region" description="Polar residues" evidence="1">
    <location>
        <begin position="57"/>
        <end position="74"/>
    </location>
</feature>
<feature type="compositionally biased region" description="Basic and acidic residues" evidence="1">
    <location>
        <begin position="192"/>
        <end position="207"/>
    </location>
</feature>
<proteinExistence type="predicted"/>
<dbReference type="InterPro" id="IPR052592">
    <property type="entry name" value="LRR-RLK"/>
</dbReference>
<dbReference type="Proteomes" id="UP001153069">
    <property type="component" value="Unassembled WGS sequence"/>
</dbReference>
<dbReference type="InterPro" id="IPR032675">
    <property type="entry name" value="LRR_dom_sf"/>
</dbReference>
<dbReference type="PANTHER" id="PTHR48054:SF82">
    <property type="entry name" value="LRR RECEPTOR-LIKE SERINE_THREONINE-PROTEIN KINASE FLS2"/>
    <property type="match status" value="1"/>
</dbReference>
<feature type="compositionally biased region" description="Basic and acidic residues" evidence="1">
    <location>
        <begin position="235"/>
        <end position="247"/>
    </location>
</feature>
<protein>
    <submittedName>
        <fullName evidence="2">Leucine Rich Repeat</fullName>
    </submittedName>
</protein>
<organism evidence="2 3">
    <name type="scientific">Seminavis robusta</name>
    <dbReference type="NCBI Taxonomy" id="568900"/>
    <lineage>
        <taxon>Eukaryota</taxon>
        <taxon>Sar</taxon>
        <taxon>Stramenopiles</taxon>
        <taxon>Ochrophyta</taxon>
        <taxon>Bacillariophyta</taxon>
        <taxon>Bacillariophyceae</taxon>
        <taxon>Bacillariophycidae</taxon>
        <taxon>Naviculales</taxon>
        <taxon>Naviculaceae</taxon>
        <taxon>Seminavis</taxon>
    </lineage>
</organism>
<feature type="compositionally biased region" description="Polar residues" evidence="1">
    <location>
        <begin position="225"/>
        <end position="234"/>
    </location>
</feature>
<evidence type="ECO:0000256" key="1">
    <source>
        <dbReference type="SAM" id="MobiDB-lite"/>
    </source>
</evidence>
<name>A0A9N8E9P6_9STRA</name>
<feature type="compositionally biased region" description="Low complexity" evidence="1">
    <location>
        <begin position="656"/>
        <end position="678"/>
    </location>
</feature>
<evidence type="ECO:0000313" key="2">
    <source>
        <dbReference type="EMBL" id="CAB9515234.1"/>
    </source>
</evidence>
<feature type="compositionally biased region" description="Polar residues" evidence="1">
    <location>
        <begin position="686"/>
        <end position="695"/>
    </location>
</feature>
<dbReference type="Gene3D" id="3.80.10.10">
    <property type="entry name" value="Ribonuclease Inhibitor"/>
    <property type="match status" value="2"/>
</dbReference>
<feature type="compositionally biased region" description="Polar residues" evidence="1">
    <location>
        <begin position="827"/>
        <end position="837"/>
    </location>
</feature>
<feature type="compositionally biased region" description="Acidic residues" evidence="1">
    <location>
        <begin position="507"/>
        <end position="519"/>
    </location>
</feature>
<dbReference type="AlphaFoldDB" id="A0A9N8E9P6"/>
<dbReference type="SUPFAM" id="SSF52058">
    <property type="entry name" value="L domain-like"/>
    <property type="match status" value="1"/>
</dbReference>
<accession>A0A9N8E9P6</accession>
<evidence type="ECO:0000313" key="3">
    <source>
        <dbReference type="Proteomes" id="UP001153069"/>
    </source>
</evidence>
<gene>
    <name evidence="2" type="ORF">SEMRO_701_G189760.1</name>
</gene>
<dbReference type="OrthoDB" id="203703at2759"/>
<feature type="region of interest" description="Disordered" evidence="1">
    <location>
        <begin position="827"/>
        <end position="883"/>
    </location>
</feature>
<reference evidence="2" key="1">
    <citation type="submission" date="2020-06" db="EMBL/GenBank/DDBJ databases">
        <authorList>
            <consortium name="Plant Systems Biology data submission"/>
        </authorList>
    </citation>
    <scope>NUCLEOTIDE SEQUENCE</scope>
    <source>
        <strain evidence="2">D6</strain>
    </source>
</reference>
<feature type="compositionally biased region" description="Acidic residues" evidence="1">
    <location>
        <begin position="174"/>
        <end position="186"/>
    </location>
</feature>
<dbReference type="PANTHER" id="PTHR48054">
    <property type="entry name" value="RECEPTOR KINASE-LIKE PROTEIN XA21"/>
    <property type="match status" value="1"/>
</dbReference>